<gene>
    <name evidence="1" type="ORF">PXEA_LOCUS7662</name>
</gene>
<reference evidence="1" key="1">
    <citation type="submission" date="2018-11" db="EMBL/GenBank/DDBJ databases">
        <authorList>
            <consortium name="Pathogen Informatics"/>
        </authorList>
    </citation>
    <scope>NUCLEOTIDE SEQUENCE</scope>
</reference>
<accession>A0A3S5B636</accession>
<sequence>MVAGSTPHLFHRLIFRISGRIESPNVDWNGSAWRSETRRHELAEEETRMANNEAKIALFVAPMLMDPWSVSSLAPSSVASVRLTPTLCRARVPALTIRRNFKKQIAAKDMSWSGKVCFTLHIFKLTDPTL</sequence>
<evidence type="ECO:0000313" key="1">
    <source>
        <dbReference type="EMBL" id="VEL14222.1"/>
    </source>
</evidence>
<organism evidence="1 2">
    <name type="scientific">Protopolystoma xenopodis</name>
    <dbReference type="NCBI Taxonomy" id="117903"/>
    <lineage>
        <taxon>Eukaryota</taxon>
        <taxon>Metazoa</taxon>
        <taxon>Spiralia</taxon>
        <taxon>Lophotrochozoa</taxon>
        <taxon>Platyhelminthes</taxon>
        <taxon>Monogenea</taxon>
        <taxon>Polyopisthocotylea</taxon>
        <taxon>Polystomatidea</taxon>
        <taxon>Polystomatidae</taxon>
        <taxon>Protopolystoma</taxon>
    </lineage>
</organism>
<protein>
    <submittedName>
        <fullName evidence="1">Uncharacterized protein</fullName>
    </submittedName>
</protein>
<keyword evidence="2" id="KW-1185">Reference proteome</keyword>
<dbReference type="AlphaFoldDB" id="A0A3S5B636"/>
<comment type="caution">
    <text evidence="1">The sequence shown here is derived from an EMBL/GenBank/DDBJ whole genome shotgun (WGS) entry which is preliminary data.</text>
</comment>
<dbReference type="Proteomes" id="UP000784294">
    <property type="component" value="Unassembled WGS sequence"/>
</dbReference>
<dbReference type="EMBL" id="CAAALY010020400">
    <property type="protein sequence ID" value="VEL14222.1"/>
    <property type="molecule type" value="Genomic_DNA"/>
</dbReference>
<evidence type="ECO:0000313" key="2">
    <source>
        <dbReference type="Proteomes" id="UP000784294"/>
    </source>
</evidence>
<proteinExistence type="predicted"/>
<name>A0A3S5B636_9PLAT</name>